<dbReference type="Gene3D" id="3.40.605.10">
    <property type="entry name" value="Aldehyde Dehydrogenase, Chain A, domain 1"/>
    <property type="match status" value="1"/>
</dbReference>
<dbReference type="InterPro" id="IPR029510">
    <property type="entry name" value="Ald_DH_CS_GLU"/>
</dbReference>
<reference evidence="8 9" key="1">
    <citation type="submission" date="2018-08" db="EMBL/GenBank/DDBJ databases">
        <title>A genome reference for cultivated species of the human gut microbiota.</title>
        <authorList>
            <person name="Zou Y."/>
            <person name="Xue W."/>
            <person name="Luo G."/>
        </authorList>
    </citation>
    <scope>NUCLEOTIDE SEQUENCE [LARGE SCALE GENOMIC DNA]</scope>
    <source>
        <strain evidence="8 9">AF37-2AT</strain>
    </source>
</reference>
<dbReference type="GeneID" id="97193383"/>
<evidence type="ECO:0000256" key="2">
    <source>
        <dbReference type="ARBA" id="ARBA00023002"/>
    </source>
</evidence>
<protein>
    <recommendedName>
        <fullName evidence="3">aldehyde dehydrogenase (NAD(+))</fullName>
        <ecNumber evidence="3">1.2.1.3</ecNumber>
    </recommendedName>
</protein>
<comment type="similarity">
    <text evidence="1 6">Belongs to the aldehyde dehydrogenase family.</text>
</comment>
<dbReference type="Proteomes" id="UP000261080">
    <property type="component" value="Unassembled WGS sequence"/>
</dbReference>
<evidence type="ECO:0000313" key="9">
    <source>
        <dbReference type="Proteomes" id="UP000261080"/>
    </source>
</evidence>
<dbReference type="Pfam" id="PF00171">
    <property type="entry name" value="Aldedh"/>
    <property type="match status" value="1"/>
</dbReference>
<dbReference type="InterPro" id="IPR016162">
    <property type="entry name" value="Ald_DH_N"/>
</dbReference>
<dbReference type="InterPro" id="IPR016163">
    <property type="entry name" value="Ald_DH_C"/>
</dbReference>
<dbReference type="PROSITE" id="PS00070">
    <property type="entry name" value="ALDEHYDE_DEHYDR_CYS"/>
    <property type="match status" value="1"/>
</dbReference>
<evidence type="ECO:0000256" key="1">
    <source>
        <dbReference type="ARBA" id="ARBA00009986"/>
    </source>
</evidence>
<dbReference type="CDD" id="cd07138">
    <property type="entry name" value="ALDH_CddD_SSP0762"/>
    <property type="match status" value="1"/>
</dbReference>
<sequence>MEIRKLYINGEWVDSVHDEWIEIENPATHEIIAKVPRGNKEDVDKAVKAARAAFETWQYTPLEERVALMKKVVEGLESRRQELIETITKELGSPYKVSAEVHTDPFILEAKHYIQTASEFPYEQRRLTSVVRREPVGVVGGLTPWNFPLEQIEKKVVPALLAGNCVVLKPSQFTPLTAYILAEEIDKAGYPAGVFNLVTGRGGEVGNALATHEDVDMISFTGSTGAGREVARMALGNIKKIALELGGKSAAILLDGGDWENGIHGVLETVVPNAGQTCNALTRLLVPKNGLAKAEEIIKKQLEEYQYGPAEDPAVTQGPLSSKKQFDRVKGYIELGLQEGARMVSGEVPEDNGSYYIKPVIFSDVKPDMRIAQEEIFGPVLVVIPYETEEEAVKIANDSIYGLAGAVYGPEEEANKVARQMKTGTVYVNEGQWDPTSPFGGYKQSGLGREGGVEGYEEFLEIKTIYDK</sequence>
<evidence type="ECO:0000256" key="6">
    <source>
        <dbReference type="RuleBase" id="RU003345"/>
    </source>
</evidence>
<dbReference type="PROSITE" id="PS00687">
    <property type="entry name" value="ALDEHYDE_DEHYDR_GLU"/>
    <property type="match status" value="1"/>
</dbReference>
<evidence type="ECO:0000259" key="7">
    <source>
        <dbReference type="Pfam" id="PF00171"/>
    </source>
</evidence>
<dbReference type="SUPFAM" id="SSF53720">
    <property type="entry name" value="ALDH-like"/>
    <property type="match status" value="1"/>
</dbReference>
<feature type="active site" evidence="5">
    <location>
        <position position="244"/>
    </location>
</feature>
<dbReference type="OrthoDB" id="9762913at2"/>
<keyword evidence="2 6" id="KW-0560">Oxidoreductase</keyword>
<dbReference type="EMBL" id="QVLX01000007">
    <property type="protein sequence ID" value="RGE85743.1"/>
    <property type="molecule type" value="Genomic_DNA"/>
</dbReference>
<dbReference type="GO" id="GO:0004029">
    <property type="term" value="F:aldehyde dehydrogenase (NAD+) activity"/>
    <property type="evidence" value="ECO:0007669"/>
    <property type="project" value="UniProtKB-EC"/>
</dbReference>
<gene>
    <name evidence="8" type="ORF">DW016_12190</name>
</gene>
<dbReference type="InterPro" id="IPR015590">
    <property type="entry name" value="Aldehyde_DH_dom"/>
</dbReference>
<dbReference type="PANTHER" id="PTHR42804">
    <property type="entry name" value="ALDEHYDE DEHYDROGENASE"/>
    <property type="match status" value="1"/>
</dbReference>
<accession>A0A3E3K073</accession>
<keyword evidence="9" id="KW-1185">Reference proteome</keyword>
<proteinExistence type="inferred from homology"/>
<feature type="domain" description="Aldehyde dehydrogenase" evidence="7">
    <location>
        <begin position="12"/>
        <end position="465"/>
    </location>
</feature>
<comment type="catalytic activity">
    <reaction evidence="4">
        <text>an aldehyde + NAD(+) + H2O = a carboxylate + NADH + 2 H(+)</text>
        <dbReference type="Rhea" id="RHEA:16185"/>
        <dbReference type="ChEBI" id="CHEBI:15377"/>
        <dbReference type="ChEBI" id="CHEBI:15378"/>
        <dbReference type="ChEBI" id="CHEBI:17478"/>
        <dbReference type="ChEBI" id="CHEBI:29067"/>
        <dbReference type="ChEBI" id="CHEBI:57540"/>
        <dbReference type="ChEBI" id="CHEBI:57945"/>
        <dbReference type="EC" id="1.2.1.3"/>
    </reaction>
</comment>
<dbReference type="RefSeq" id="WP_024733163.1">
    <property type="nucleotide sequence ID" value="NZ_BAABYU010000001.1"/>
</dbReference>
<evidence type="ECO:0000256" key="4">
    <source>
        <dbReference type="ARBA" id="ARBA00049194"/>
    </source>
</evidence>
<dbReference type="AlphaFoldDB" id="A0A3E3K073"/>
<organism evidence="8 9">
    <name type="scientific">Sellimonas intestinalis</name>
    <dbReference type="NCBI Taxonomy" id="1653434"/>
    <lineage>
        <taxon>Bacteria</taxon>
        <taxon>Bacillati</taxon>
        <taxon>Bacillota</taxon>
        <taxon>Clostridia</taxon>
        <taxon>Lachnospirales</taxon>
        <taxon>Lachnospiraceae</taxon>
        <taxon>Sellimonas</taxon>
    </lineage>
</organism>
<evidence type="ECO:0000256" key="3">
    <source>
        <dbReference type="ARBA" id="ARBA00024226"/>
    </source>
</evidence>
<dbReference type="EC" id="1.2.1.3" evidence="3"/>
<comment type="caution">
    <text evidence="8">The sequence shown here is derived from an EMBL/GenBank/DDBJ whole genome shotgun (WGS) entry which is preliminary data.</text>
</comment>
<dbReference type="Gene3D" id="3.40.309.10">
    <property type="entry name" value="Aldehyde Dehydrogenase, Chain A, domain 2"/>
    <property type="match status" value="1"/>
</dbReference>
<evidence type="ECO:0000313" key="8">
    <source>
        <dbReference type="EMBL" id="RGE85743.1"/>
    </source>
</evidence>
<dbReference type="InterPro" id="IPR016160">
    <property type="entry name" value="Ald_DH_CS_CYS"/>
</dbReference>
<dbReference type="PANTHER" id="PTHR42804:SF1">
    <property type="entry name" value="ALDEHYDE DEHYDROGENASE-RELATED"/>
    <property type="match status" value="1"/>
</dbReference>
<dbReference type="FunFam" id="3.40.605.10:FF:000007">
    <property type="entry name" value="NAD/NADP-dependent betaine aldehyde dehydrogenase"/>
    <property type="match status" value="1"/>
</dbReference>
<dbReference type="InterPro" id="IPR016161">
    <property type="entry name" value="Ald_DH/histidinol_DH"/>
</dbReference>
<name>A0A3E3K073_9FIRM</name>
<evidence type="ECO:0000256" key="5">
    <source>
        <dbReference type="PROSITE-ProRule" id="PRU10007"/>
    </source>
</evidence>